<evidence type="ECO:0000256" key="3">
    <source>
        <dbReference type="ARBA" id="ARBA00012274"/>
    </source>
</evidence>
<keyword evidence="11" id="KW-0170">Cobalt</keyword>
<dbReference type="GO" id="GO:0004519">
    <property type="term" value="F:endonuclease activity"/>
    <property type="evidence" value="ECO:0007669"/>
    <property type="project" value="InterPro"/>
</dbReference>
<evidence type="ECO:0000256" key="5">
    <source>
        <dbReference type="ARBA" id="ARBA00022628"/>
    </source>
</evidence>
<dbReference type="Gene3D" id="2.170.16.10">
    <property type="entry name" value="Hedgehog/Intein (Hint) domain"/>
    <property type="match status" value="1"/>
</dbReference>
<evidence type="ECO:0000256" key="14">
    <source>
        <dbReference type="ARBA" id="ARBA00047754"/>
    </source>
</evidence>
<dbReference type="PROSITE" id="PS50818">
    <property type="entry name" value="INTEIN_C_TER"/>
    <property type="match status" value="1"/>
</dbReference>
<name>A0A2T2WHV7_9FIRM</name>
<dbReference type="GO" id="GO:0000166">
    <property type="term" value="F:nucleotide binding"/>
    <property type="evidence" value="ECO:0007669"/>
    <property type="project" value="UniProtKB-KW"/>
</dbReference>
<evidence type="ECO:0000259" key="16">
    <source>
        <dbReference type="PROSITE" id="PS50819"/>
    </source>
</evidence>
<evidence type="ECO:0000256" key="9">
    <source>
        <dbReference type="ARBA" id="ARBA00023000"/>
    </source>
</evidence>
<evidence type="ECO:0000256" key="15">
    <source>
        <dbReference type="SAM" id="MobiDB-lite"/>
    </source>
</evidence>
<evidence type="ECO:0000256" key="2">
    <source>
        <dbReference type="ARBA" id="ARBA00007405"/>
    </source>
</evidence>
<keyword evidence="8" id="KW-0068">Autocatalytic cleavage</keyword>
<comment type="catalytic activity">
    <reaction evidence="14">
        <text>a 2'-deoxyribonucleoside 5'-diphosphate + [thioredoxin]-disulfide + H2O = a ribonucleoside 5'-diphosphate + [thioredoxin]-dithiol</text>
        <dbReference type="Rhea" id="RHEA:23252"/>
        <dbReference type="Rhea" id="RHEA-COMP:10698"/>
        <dbReference type="Rhea" id="RHEA-COMP:10700"/>
        <dbReference type="ChEBI" id="CHEBI:15377"/>
        <dbReference type="ChEBI" id="CHEBI:29950"/>
        <dbReference type="ChEBI" id="CHEBI:50058"/>
        <dbReference type="ChEBI" id="CHEBI:57930"/>
        <dbReference type="ChEBI" id="CHEBI:73316"/>
        <dbReference type="EC" id="1.17.4.1"/>
    </reaction>
</comment>
<dbReference type="InterPro" id="IPR006142">
    <property type="entry name" value="INTEIN"/>
</dbReference>
<keyword evidence="9" id="KW-0651">Protein splicing</keyword>
<dbReference type="InterPro" id="IPR027434">
    <property type="entry name" value="Homing_endonucl"/>
</dbReference>
<dbReference type="GO" id="GO:0004748">
    <property type="term" value="F:ribonucleoside-diphosphate reductase activity, thioredoxin disulfide as acceptor"/>
    <property type="evidence" value="ECO:0007669"/>
    <property type="project" value="UniProtKB-EC"/>
</dbReference>
<keyword evidence="5" id="KW-0846">Cobalamin</keyword>
<dbReference type="EMBL" id="PXYV01000027">
    <property type="protein sequence ID" value="PSR21810.1"/>
    <property type="molecule type" value="Genomic_DNA"/>
</dbReference>
<dbReference type="Proteomes" id="UP000241848">
    <property type="component" value="Unassembled WGS sequence"/>
</dbReference>
<dbReference type="PROSITE" id="PS50819">
    <property type="entry name" value="INTEIN_ENDONUCLEASE"/>
    <property type="match status" value="1"/>
</dbReference>
<dbReference type="InterPro" id="IPR030934">
    <property type="entry name" value="Intein_C"/>
</dbReference>
<keyword evidence="10" id="KW-0560">Oxidoreductase</keyword>
<dbReference type="InterPro" id="IPR003587">
    <property type="entry name" value="Hint_dom_N"/>
</dbReference>
<dbReference type="Gene3D" id="3.20.70.20">
    <property type="match status" value="2"/>
</dbReference>
<dbReference type="CDD" id="cd00081">
    <property type="entry name" value="Hint"/>
    <property type="match status" value="2"/>
</dbReference>
<dbReference type="InterPro" id="IPR050862">
    <property type="entry name" value="RdRp_reductase_class-2"/>
</dbReference>
<evidence type="ECO:0000313" key="18">
    <source>
        <dbReference type="Proteomes" id="UP000241848"/>
    </source>
</evidence>
<dbReference type="SMART" id="SM00306">
    <property type="entry name" value="HintN"/>
    <property type="match status" value="1"/>
</dbReference>
<dbReference type="InterPro" id="IPR003586">
    <property type="entry name" value="Hint_dom_C"/>
</dbReference>
<evidence type="ECO:0000313" key="17">
    <source>
        <dbReference type="EMBL" id="PSR21810.1"/>
    </source>
</evidence>
<dbReference type="GO" id="GO:0031419">
    <property type="term" value="F:cobalamin binding"/>
    <property type="evidence" value="ECO:0007669"/>
    <property type="project" value="UniProtKB-KW"/>
</dbReference>
<reference evidence="17 18" key="1">
    <citation type="journal article" date="2014" name="BMC Genomics">
        <title>Comparison of environmental and isolate Sulfobacillus genomes reveals diverse carbon, sulfur, nitrogen, and hydrogen metabolisms.</title>
        <authorList>
            <person name="Justice N.B."/>
            <person name="Norman A."/>
            <person name="Brown C.T."/>
            <person name="Singh A."/>
            <person name="Thomas B.C."/>
            <person name="Banfield J.F."/>
        </authorList>
    </citation>
    <scope>NUCLEOTIDE SEQUENCE [LARGE SCALE GENOMIC DNA]</scope>
    <source>
        <strain evidence="17">AMDSBA3</strain>
    </source>
</reference>
<dbReference type="SUPFAM" id="SSF51294">
    <property type="entry name" value="Hedgehog/intein (Hint) domain"/>
    <property type="match status" value="1"/>
</dbReference>
<dbReference type="PANTHER" id="PTHR43371:SF1">
    <property type="entry name" value="RIBONUCLEOSIDE-DIPHOSPHATE REDUCTASE"/>
    <property type="match status" value="1"/>
</dbReference>
<keyword evidence="7" id="KW-0547">Nucleotide-binding</keyword>
<feature type="region of interest" description="Disordered" evidence="15">
    <location>
        <begin position="883"/>
        <end position="903"/>
    </location>
</feature>
<organism evidence="17 18">
    <name type="scientific">Sulfobacillus acidophilus</name>
    <dbReference type="NCBI Taxonomy" id="53633"/>
    <lineage>
        <taxon>Bacteria</taxon>
        <taxon>Bacillati</taxon>
        <taxon>Bacillota</taxon>
        <taxon>Clostridia</taxon>
        <taxon>Eubacteriales</taxon>
        <taxon>Clostridiales Family XVII. Incertae Sedis</taxon>
        <taxon>Sulfobacillus</taxon>
    </lineage>
</organism>
<evidence type="ECO:0000256" key="12">
    <source>
        <dbReference type="ARBA" id="ARBA00025437"/>
    </source>
</evidence>
<evidence type="ECO:0000256" key="1">
    <source>
        <dbReference type="ARBA" id="ARBA00001922"/>
    </source>
</evidence>
<dbReference type="InterPro" id="IPR024434">
    <property type="entry name" value="TSCPD_dom"/>
</dbReference>
<comment type="similarity">
    <text evidence="2">Belongs to the ribonucleoside diphosphate reductase class-2 family.</text>
</comment>
<dbReference type="PROSITE" id="PS50817">
    <property type="entry name" value="INTEIN_N_TER"/>
    <property type="match status" value="1"/>
</dbReference>
<keyword evidence="6" id="KW-0237">DNA synthesis</keyword>
<evidence type="ECO:0000256" key="8">
    <source>
        <dbReference type="ARBA" id="ARBA00022813"/>
    </source>
</evidence>
<evidence type="ECO:0000256" key="13">
    <source>
        <dbReference type="ARBA" id="ARBA00033050"/>
    </source>
</evidence>
<accession>A0A2T2WHV7</accession>
<proteinExistence type="inferred from homology"/>
<dbReference type="NCBIfam" id="TIGR01443">
    <property type="entry name" value="intein_Cterm"/>
    <property type="match status" value="1"/>
</dbReference>
<dbReference type="PRINTS" id="PR00379">
    <property type="entry name" value="INTEIN"/>
</dbReference>
<dbReference type="InterPro" id="IPR006141">
    <property type="entry name" value="Intein_N"/>
</dbReference>
<dbReference type="InterPro" id="IPR004860">
    <property type="entry name" value="LAGLIDADG_dom"/>
</dbReference>
<evidence type="ECO:0000256" key="6">
    <source>
        <dbReference type="ARBA" id="ARBA00022634"/>
    </source>
</evidence>
<evidence type="ECO:0000256" key="10">
    <source>
        <dbReference type="ARBA" id="ARBA00023002"/>
    </source>
</evidence>
<sequence>MLCGDGLYTSNSRRGALMLQIEDWHPDVWRFINVKKTPGMVENANISVRISDRFMEAVKNDGDWELVFPDTTDPEYDDLWDGNLENWRQHGKPVVHYETVKARQLWNAIIEGAWQAAEPGIVFDERHEKDSNSWYFNPLISTNPCVAGDTLIATNEGLFRAEDLYHTHRPLSVLLDERFGAGSIGSASPVFMTGIKPLVRISTREGYSVRVTPEHRIYSDERGWVAAGELNMGEAIRVRLQVGGFGSNGTVDEGRRLGNMLRSVARLCTHRPDGNLESRLVTMGIRESGPTRFGFNQAALHIAEVAWACDLKKIPAEVLAGCRDMQRGFLQTLFSTPDVGNWPRLRSTSLSLLQEVQQLLLNFGVYSRIDEVCGACAFYELTVSTRSVAQYWGQIDARYDAQVRDLGFDREDEADPVGVDEWVAHVTEVTEDGVEPVYDLTEFQTHSFSANGLVVHNCAEQPLPAWGVCTLGHINLAAFYDQDAQDVDWDGLRATIRMGTRFLDDIVDATPYFFKENFENQQRERRIGLGTMGLGELLIRLQLRYGSPESIAFIDRLYEFIATEAYLYDVELAKEKGAFPAFVPEKYLASGFMQRMPEVVRSAIREHGTRNVTILTQAPTGTVGSMVNTSTGIEPFYALTYYRQSRLGFDEQYVRVAQEWIDAHPEERLPDYFVGAMDLTPEEHVRVQAAIQRWTDSSISKTANAPSSYTIEDTAKLYELAYDLGCKGVTIYRDQSRQEQVLHLSDSAKADSDRKPDTHLLSTGVDVEVYPLPAQVNGRTYRKETPAGTARVVINEVDGSPFEVFMLLGRAGSEVQSFMEALGRIISLYLRSNGNLTARRRLELVADQLKGIGGANQMGFGAGRVLSVVDGIGKLLESHLNQGQGESLAAEPQSVRPLSTDRRTPNATYDLCPQCDAPSLIYEEGCQHCTACGYSKC</sequence>
<dbReference type="GO" id="GO:0016539">
    <property type="term" value="P:intein-mediated protein splicing"/>
    <property type="evidence" value="ECO:0007669"/>
    <property type="project" value="InterPro"/>
</dbReference>
<evidence type="ECO:0000256" key="11">
    <source>
        <dbReference type="ARBA" id="ARBA00023285"/>
    </source>
</evidence>
<evidence type="ECO:0000256" key="7">
    <source>
        <dbReference type="ARBA" id="ARBA00022741"/>
    </source>
</evidence>
<dbReference type="Pfam" id="PF02867">
    <property type="entry name" value="Ribonuc_red_lgC"/>
    <property type="match status" value="1"/>
</dbReference>
<evidence type="ECO:0000256" key="4">
    <source>
        <dbReference type="ARBA" id="ARBA00014409"/>
    </source>
</evidence>
<dbReference type="SMART" id="SM00305">
    <property type="entry name" value="HintC"/>
    <property type="match status" value="1"/>
</dbReference>
<dbReference type="EC" id="1.17.4.1" evidence="3"/>
<dbReference type="InterPro" id="IPR036844">
    <property type="entry name" value="Hint_dom_sf"/>
</dbReference>
<dbReference type="Pfam" id="PF12637">
    <property type="entry name" value="TSCPD"/>
    <property type="match status" value="1"/>
</dbReference>
<comment type="cofactor">
    <cofactor evidence="1">
        <name>adenosylcob(III)alamin</name>
        <dbReference type="ChEBI" id="CHEBI:18408"/>
    </cofactor>
</comment>
<dbReference type="Pfam" id="PF14890">
    <property type="entry name" value="Intein_splicing"/>
    <property type="match status" value="1"/>
</dbReference>
<feature type="domain" description="DOD-type homing endonuclease" evidence="16">
    <location>
        <begin position="312"/>
        <end position="365"/>
    </location>
</feature>
<dbReference type="Gene3D" id="3.10.28.10">
    <property type="entry name" value="Homing endonucleases"/>
    <property type="match status" value="1"/>
</dbReference>
<dbReference type="PANTHER" id="PTHR43371">
    <property type="entry name" value="VITAMIN B12-DEPENDENT RIBONUCLEOTIDE REDUCTASE"/>
    <property type="match status" value="1"/>
</dbReference>
<gene>
    <name evidence="17" type="ORF">C7B45_09330</name>
</gene>
<comment type="function">
    <text evidence="12">Catalyzes the reduction of ribonucleotides to deoxyribonucleotides. May function to provide a pool of deoxyribonucleotide precursors for DNA repair during oxygen limitation and/or for immediate growth after restoration of oxygen.</text>
</comment>
<dbReference type="InterPro" id="IPR000788">
    <property type="entry name" value="RNR_lg_C"/>
</dbReference>
<dbReference type="InterPro" id="IPR004042">
    <property type="entry name" value="Intein_endonuc_central"/>
</dbReference>
<dbReference type="SUPFAM" id="SSF51998">
    <property type="entry name" value="PFL-like glycyl radical enzymes"/>
    <property type="match status" value="1"/>
</dbReference>
<dbReference type="GO" id="GO:0071897">
    <property type="term" value="P:DNA biosynthetic process"/>
    <property type="evidence" value="ECO:0007669"/>
    <property type="project" value="UniProtKB-KW"/>
</dbReference>
<dbReference type="Pfam" id="PF14528">
    <property type="entry name" value="LAGLIDADG_3"/>
    <property type="match status" value="1"/>
</dbReference>
<protein>
    <recommendedName>
        <fullName evidence="4">Vitamin B12-dependent ribonucleotide reductase</fullName>
        <ecNumber evidence="3">1.17.4.1</ecNumber>
    </recommendedName>
    <alternativeName>
        <fullName evidence="13">Ribonucleoside-diphosphate reductase NrdJ</fullName>
    </alternativeName>
</protein>
<dbReference type="AlphaFoldDB" id="A0A2T2WHV7"/>
<comment type="caution">
    <text evidence="17">The sequence shown here is derived from an EMBL/GenBank/DDBJ whole genome shotgun (WGS) entry which is preliminary data.</text>
</comment>